<protein>
    <submittedName>
        <fullName evidence="7">Major facilitator superfamily domain-containing protein</fullName>
    </submittedName>
</protein>
<proteinExistence type="predicted"/>
<dbReference type="EMBL" id="MU251274">
    <property type="protein sequence ID" value="KAG9250714.1"/>
    <property type="molecule type" value="Genomic_DNA"/>
</dbReference>
<feature type="transmembrane region" description="Helical" evidence="5">
    <location>
        <begin position="442"/>
        <end position="464"/>
    </location>
</feature>
<feature type="transmembrane region" description="Helical" evidence="5">
    <location>
        <begin position="418"/>
        <end position="436"/>
    </location>
</feature>
<evidence type="ECO:0000256" key="1">
    <source>
        <dbReference type="ARBA" id="ARBA00004141"/>
    </source>
</evidence>
<feature type="transmembrane region" description="Helical" evidence="5">
    <location>
        <begin position="199"/>
        <end position="225"/>
    </location>
</feature>
<dbReference type="Pfam" id="PF07690">
    <property type="entry name" value="MFS_1"/>
    <property type="match status" value="1"/>
</dbReference>
<organism evidence="7 8">
    <name type="scientific">Emericellopsis atlantica</name>
    <dbReference type="NCBI Taxonomy" id="2614577"/>
    <lineage>
        <taxon>Eukaryota</taxon>
        <taxon>Fungi</taxon>
        <taxon>Dikarya</taxon>
        <taxon>Ascomycota</taxon>
        <taxon>Pezizomycotina</taxon>
        <taxon>Sordariomycetes</taxon>
        <taxon>Hypocreomycetidae</taxon>
        <taxon>Hypocreales</taxon>
        <taxon>Bionectriaceae</taxon>
        <taxon>Emericellopsis</taxon>
    </lineage>
</organism>
<evidence type="ECO:0000259" key="6">
    <source>
        <dbReference type="PROSITE" id="PS50850"/>
    </source>
</evidence>
<dbReference type="SUPFAM" id="SSF103473">
    <property type="entry name" value="MFS general substrate transporter"/>
    <property type="match status" value="1"/>
</dbReference>
<gene>
    <name evidence="7" type="ORF">F5Z01DRAFT_343994</name>
</gene>
<keyword evidence="8" id="KW-1185">Reference proteome</keyword>
<sequence length="483" mass="52359">MASTDGTTTPTLLEKAPAPLEAVSLDKSWDPTKLSWQRKAHIVIAGFTCTFNGNMGSSMPSGALDAIAEEFNVSQKIHLTLLNSLYMIGYVLGPLIFGPLSEYIGRRPVMIGTFLGYLVFTLACSGAPTYGALLALRLLCGINAAAPTTVISGLYADILDNPSQRGFALSTYMTITTFGPMIGPIISGYSSPVSWRWPFWAAGLIAAPGLPIVLTIPETFAPVLYNKMIKERIKGGSHAAGCTSTELQPFNVRKIFLRPMTLLVTEPILFSTAIYLALAYSVFYLLFQAYPIVYQDFYGLAPGPAALAYLPVALGVILSMAVFYVFNNYYDKSARAGQHWAQREINRRLPIACIASPCMTISLFWLGWTTFRGISPIVVSLGGILWGVGFQLIFMGMSNYLTDVFRQHSASAQAASSMTRSIGAVVLPLAAPAMYGDLGLHWAPSLLAFIALAMGLIPFAFIRYGDALAKRSRYAQAVDLPKE</sequence>
<comment type="subcellular location">
    <subcellularLocation>
        <location evidence="1">Membrane</location>
        <topology evidence="1">Multi-pass membrane protein</topology>
    </subcellularLocation>
</comment>
<feature type="transmembrane region" description="Helical" evidence="5">
    <location>
        <begin position="77"/>
        <end position="97"/>
    </location>
</feature>
<dbReference type="GO" id="GO:0005886">
    <property type="term" value="C:plasma membrane"/>
    <property type="evidence" value="ECO:0007669"/>
    <property type="project" value="TreeGrafter"/>
</dbReference>
<feature type="domain" description="Major facilitator superfamily (MFS) profile" evidence="6">
    <location>
        <begin position="42"/>
        <end position="466"/>
    </location>
</feature>
<dbReference type="PROSITE" id="PS50850">
    <property type="entry name" value="MFS"/>
    <property type="match status" value="1"/>
</dbReference>
<dbReference type="InterPro" id="IPR020846">
    <property type="entry name" value="MFS_dom"/>
</dbReference>
<dbReference type="InterPro" id="IPR011701">
    <property type="entry name" value="MFS"/>
</dbReference>
<dbReference type="Proteomes" id="UP000887229">
    <property type="component" value="Unassembled WGS sequence"/>
</dbReference>
<dbReference type="GO" id="GO:0022857">
    <property type="term" value="F:transmembrane transporter activity"/>
    <property type="evidence" value="ECO:0007669"/>
    <property type="project" value="InterPro"/>
</dbReference>
<feature type="transmembrane region" description="Helical" evidence="5">
    <location>
        <begin position="268"/>
        <end position="287"/>
    </location>
</feature>
<evidence type="ECO:0000256" key="3">
    <source>
        <dbReference type="ARBA" id="ARBA00022989"/>
    </source>
</evidence>
<reference evidence="7" key="1">
    <citation type="journal article" date="2021" name="IMA Fungus">
        <title>Genomic characterization of three marine fungi, including Emericellopsis atlantica sp. nov. with signatures of a generalist lifestyle and marine biomass degradation.</title>
        <authorList>
            <person name="Hagestad O.C."/>
            <person name="Hou L."/>
            <person name="Andersen J.H."/>
            <person name="Hansen E.H."/>
            <person name="Altermark B."/>
            <person name="Li C."/>
            <person name="Kuhnert E."/>
            <person name="Cox R.J."/>
            <person name="Crous P.W."/>
            <person name="Spatafora J.W."/>
            <person name="Lail K."/>
            <person name="Amirebrahimi M."/>
            <person name="Lipzen A."/>
            <person name="Pangilinan J."/>
            <person name="Andreopoulos W."/>
            <person name="Hayes R.D."/>
            <person name="Ng V."/>
            <person name="Grigoriev I.V."/>
            <person name="Jackson S.A."/>
            <person name="Sutton T.D.S."/>
            <person name="Dobson A.D.W."/>
            <person name="Rama T."/>
        </authorList>
    </citation>
    <scope>NUCLEOTIDE SEQUENCE</scope>
    <source>
        <strain evidence="7">TS7</strain>
    </source>
</reference>
<accession>A0A9P7ZEL2</accession>
<dbReference type="PANTHER" id="PTHR23502:SF74">
    <property type="entry name" value="MAJOR FACILITATOR SUPERFAMILY (MFS) PROFILE DOMAIN-CONTAINING PROTEIN"/>
    <property type="match status" value="1"/>
</dbReference>
<evidence type="ECO:0000256" key="5">
    <source>
        <dbReference type="SAM" id="Phobius"/>
    </source>
</evidence>
<evidence type="ECO:0000313" key="7">
    <source>
        <dbReference type="EMBL" id="KAG9250714.1"/>
    </source>
</evidence>
<feature type="transmembrane region" description="Helical" evidence="5">
    <location>
        <begin position="109"/>
        <end position="128"/>
    </location>
</feature>
<keyword evidence="2 5" id="KW-0812">Transmembrane</keyword>
<dbReference type="AlphaFoldDB" id="A0A9P7ZEL2"/>
<keyword evidence="3 5" id="KW-1133">Transmembrane helix</keyword>
<keyword evidence="4 5" id="KW-0472">Membrane</keyword>
<feature type="transmembrane region" description="Helical" evidence="5">
    <location>
        <begin position="348"/>
        <end position="368"/>
    </location>
</feature>
<dbReference type="OrthoDB" id="5141738at2759"/>
<feature type="transmembrane region" description="Helical" evidence="5">
    <location>
        <begin position="307"/>
        <end position="327"/>
    </location>
</feature>
<evidence type="ECO:0000256" key="4">
    <source>
        <dbReference type="ARBA" id="ARBA00023136"/>
    </source>
</evidence>
<evidence type="ECO:0000256" key="2">
    <source>
        <dbReference type="ARBA" id="ARBA00022692"/>
    </source>
</evidence>
<comment type="caution">
    <text evidence="7">The sequence shown here is derived from an EMBL/GenBank/DDBJ whole genome shotgun (WGS) entry which is preliminary data.</text>
</comment>
<feature type="transmembrane region" description="Helical" evidence="5">
    <location>
        <begin position="374"/>
        <end position="397"/>
    </location>
</feature>
<evidence type="ECO:0000313" key="8">
    <source>
        <dbReference type="Proteomes" id="UP000887229"/>
    </source>
</evidence>
<dbReference type="InterPro" id="IPR036259">
    <property type="entry name" value="MFS_trans_sf"/>
</dbReference>
<dbReference type="PANTHER" id="PTHR23502">
    <property type="entry name" value="MAJOR FACILITATOR SUPERFAMILY"/>
    <property type="match status" value="1"/>
</dbReference>
<feature type="transmembrane region" description="Helical" evidence="5">
    <location>
        <begin position="167"/>
        <end position="187"/>
    </location>
</feature>
<dbReference type="Gene3D" id="1.20.1250.20">
    <property type="entry name" value="MFS general substrate transporter like domains"/>
    <property type="match status" value="1"/>
</dbReference>
<dbReference type="RefSeq" id="XP_046114638.1">
    <property type="nucleotide sequence ID" value="XM_046259229.1"/>
</dbReference>
<dbReference type="GeneID" id="70290132"/>
<name>A0A9P7ZEL2_9HYPO</name>
<feature type="transmembrane region" description="Helical" evidence="5">
    <location>
        <begin position="134"/>
        <end position="155"/>
    </location>
</feature>